<protein>
    <submittedName>
        <fullName evidence="4">HP domain-containing protein</fullName>
    </submittedName>
</protein>
<name>A0A1I8FMB6_9PLAT</name>
<dbReference type="PROSITE" id="PS51089">
    <property type="entry name" value="HP"/>
    <property type="match status" value="1"/>
</dbReference>
<keyword evidence="3" id="KW-1185">Reference proteome</keyword>
<feature type="region of interest" description="Disordered" evidence="1">
    <location>
        <begin position="425"/>
        <end position="447"/>
    </location>
</feature>
<dbReference type="GO" id="GO:0005737">
    <property type="term" value="C:cytoplasm"/>
    <property type="evidence" value="ECO:0007669"/>
    <property type="project" value="TreeGrafter"/>
</dbReference>
<dbReference type="InterPro" id="IPR007122">
    <property type="entry name" value="Villin/Gelsolin"/>
</dbReference>
<dbReference type="Proteomes" id="UP000095280">
    <property type="component" value="Unplaced"/>
</dbReference>
<reference evidence="4" key="1">
    <citation type="submission" date="2016-11" db="UniProtKB">
        <authorList>
            <consortium name="WormBaseParasite"/>
        </authorList>
    </citation>
    <scope>IDENTIFICATION</scope>
</reference>
<dbReference type="GO" id="GO:0015629">
    <property type="term" value="C:actin cytoskeleton"/>
    <property type="evidence" value="ECO:0007669"/>
    <property type="project" value="TreeGrafter"/>
</dbReference>
<dbReference type="Pfam" id="PF02209">
    <property type="entry name" value="VHP"/>
    <property type="match status" value="1"/>
</dbReference>
<feature type="compositionally biased region" description="Basic and acidic residues" evidence="1">
    <location>
        <begin position="7"/>
        <end position="25"/>
    </location>
</feature>
<dbReference type="WBParaSite" id="maker-unitig_40797-snap-gene-0.2-mRNA-1">
    <property type="protein sequence ID" value="maker-unitig_40797-snap-gene-0.2-mRNA-1"/>
    <property type="gene ID" value="maker-unitig_40797-snap-gene-0.2"/>
</dbReference>
<dbReference type="PANTHER" id="PTHR11977:SF45">
    <property type="entry name" value="SUPERVILLIN"/>
    <property type="match status" value="1"/>
</dbReference>
<dbReference type="AlphaFoldDB" id="A0A1I8FMB6"/>
<dbReference type="InterPro" id="IPR036886">
    <property type="entry name" value="Villin_headpiece_dom_sf"/>
</dbReference>
<dbReference type="GO" id="GO:0051016">
    <property type="term" value="P:barbed-end actin filament capping"/>
    <property type="evidence" value="ECO:0007669"/>
    <property type="project" value="TreeGrafter"/>
</dbReference>
<evidence type="ECO:0000256" key="1">
    <source>
        <dbReference type="SAM" id="MobiDB-lite"/>
    </source>
</evidence>
<accession>A0A1I8FMB6</accession>
<evidence type="ECO:0000313" key="3">
    <source>
        <dbReference type="Proteomes" id="UP000095280"/>
    </source>
</evidence>
<dbReference type="InterPro" id="IPR029006">
    <property type="entry name" value="ADF-H/Gelsolin-like_dom_sf"/>
</dbReference>
<dbReference type="Gene3D" id="3.40.20.10">
    <property type="entry name" value="Severin"/>
    <property type="match status" value="1"/>
</dbReference>
<organism evidence="3 4">
    <name type="scientific">Macrostomum lignano</name>
    <dbReference type="NCBI Taxonomy" id="282301"/>
    <lineage>
        <taxon>Eukaryota</taxon>
        <taxon>Metazoa</taxon>
        <taxon>Spiralia</taxon>
        <taxon>Lophotrochozoa</taxon>
        <taxon>Platyhelminthes</taxon>
        <taxon>Rhabditophora</taxon>
        <taxon>Macrostomorpha</taxon>
        <taxon>Macrostomida</taxon>
        <taxon>Macrostomidae</taxon>
        <taxon>Macrostomum</taxon>
    </lineage>
</organism>
<dbReference type="PANTHER" id="PTHR11977">
    <property type="entry name" value="VILLIN"/>
    <property type="match status" value="1"/>
</dbReference>
<dbReference type="Gene3D" id="1.10.950.10">
    <property type="entry name" value="Villin headpiece domain"/>
    <property type="match status" value="1"/>
</dbReference>
<feature type="region of interest" description="Disordered" evidence="1">
    <location>
        <begin position="1"/>
        <end position="46"/>
    </location>
</feature>
<feature type="compositionally biased region" description="Low complexity" evidence="1">
    <location>
        <begin position="30"/>
        <end position="44"/>
    </location>
</feature>
<sequence>DLVQLRRRPDAARTVDAPRRIRVRAEPSWSNRSASPSRALPSSSVAQWDSSGNLAACGIGAQGTEDKARPSLEAPPTPQGLAKEAIRACRPSLQRADPAAPVGPFGAISQAHKSLMLVQIKGRRQAQARLSQAAPSVPVQRRLLPAGFSRDAVYLWQGELSNVLEASKASELAKWVAASRALGLRRAPLASRCSCPAPMSARPKSARFWRLLGYESPQESGLRLQDEEDSVYEQLLADTNAYYRVDTARCGVGGRCLVLVPGEAAVTREGHGGSPDVSAARGARGASGAGPSANASKDNAVEGANNVKKESQGVTVTQYRPFNLFDNRMQGAGSLVPNRKSFSGPASHSPTARVARHGRSVRVRLRLRGATCGCSRRCGSPYTRRLGVKFAELLFNSPYDYSSCLVVAAGALALALTAAGDHQMGTRRHPCEASGGPTARRHAGQLGGSADRLPAWNSKAPGWAAAAPGRQVTDGLKRSFQLETLSVCAPGFVTPELERRELPAESAGAAAEHLRHPPAAIGKYRLISLTGRLGGVGSGPGGRDTGRDREPAPAPERERRRGAGSRCKLDEERLPQVHVAEGSEPARLGPRRLFLVRGHRLEECLLVEVPRSPDSPAACCYLLLLPDGRGHLWLAARPPPPVCGFEGRPVPPDSCGYGAAWGRVRGVPGRSLGPGAQLDIQQDEDDEVKDKDDRRLFECISSRSSARSSGGRLAGGGGRPAGICSSAWCPIHGHEPIGPARSPASCLLCLRCPQPANAFVLFDAGSRLFLWQGWNPSEATAATAAASIGRRCRGPGCGSRHQQPACWYLPAPSARISAPVPQLEPDLGTGAPRHPAQELQLVHERLNNLSFTLERLQQRPLPEGVDPGRLEVYLDDAEFASAFSMTRHEFAGLNDWRRLEMKKALGLPTPTCITSNQLGEEADPLQSGHAPPDRMVMRARISPATGAGLFRRQSRRFV</sequence>
<evidence type="ECO:0000313" key="4">
    <source>
        <dbReference type="WBParaSite" id="maker-unitig_40797-snap-gene-0.2-mRNA-1"/>
    </source>
</evidence>
<evidence type="ECO:0000259" key="2">
    <source>
        <dbReference type="PROSITE" id="PS51089"/>
    </source>
</evidence>
<dbReference type="InterPro" id="IPR003128">
    <property type="entry name" value="Villin_headpiece"/>
</dbReference>
<dbReference type="SMART" id="SM00153">
    <property type="entry name" value="VHP"/>
    <property type="match status" value="1"/>
</dbReference>
<feature type="compositionally biased region" description="Low complexity" evidence="1">
    <location>
        <begin position="278"/>
        <end position="296"/>
    </location>
</feature>
<feature type="domain" description="HP" evidence="2">
    <location>
        <begin position="845"/>
        <end position="908"/>
    </location>
</feature>
<dbReference type="SUPFAM" id="SSF47050">
    <property type="entry name" value="VHP, Villin headpiece domain"/>
    <property type="match status" value="1"/>
</dbReference>
<feature type="compositionally biased region" description="Basic and acidic residues" evidence="1">
    <location>
        <begin position="544"/>
        <end position="574"/>
    </location>
</feature>
<proteinExistence type="predicted"/>
<dbReference type="GO" id="GO:0051014">
    <property type="term" value="P:actin filament severing"/>
    <property type="evidence" value="ECO:0007669"/>
    <property type="project" value="TreeGrafter"/>
</dbReference>
<dbReference type="GO" id="GO:0008154">
    <property type="term" value="P:actin polymerization or depolymerization"/>
    <property type="evidence" value="ECO:0007669"/>
    <property type="project" value="TreeGrafter"/>
</dbReference>
<feature type="region of interest" description="Disordered" evidence="1">
    <location>
        <begin position="535"/>
        <end position="574"/>
    </location>
</feature>
<dbReference type="GO" id="GO:0005546">
    <property type="term" value="F:phosphatidylinositol-4,5-bisphosphate binding"/>
    <property type="evidence" value="ECO:0007669"/>
    <property type="project" value="TreeGrafter"/>
</dbReference>
<dbReference type="GO" id="GO:0051015">
    <property type="term" value="F:actin filament binding"/>
    <property type="evidence" value="ECO:0007669"/>
    <property type="project" value="InterPro"/>
</dbReference>
<feature type="region of interest" description="Disordered" evidence="1">
    <location>
        <begin position="267"/>
        <end position="309"/>
    </location>
</feature>